<gene>
    <name evidence="2" type="ORF">FJT64_003910</name>
</gene>
<name>A0A6A4W4V6_AMPAM</name>
<dbReference type="SUPFAM" id="SSF53822">
    <property type="entry name" value="Periplasmic binding protein-like I"/>
    <property type="match status" value="1"/>
</dbReference>
<sequence>MIEEPDSRWRMSERRIFCLSLTVLLMLLLVGLLVGMVTWYRTQSDAQLALAEQQRLWRGRLLQCQQGRRSAETRLVAAASRVGSLFEEGSPYHRAALQGLRDANARASVGRPLLQAAAPDGGGDQGPPALSNVTLVSANVSATGDTLAAVQQLYADGVRLFIGFPDSDELLRAVQWASQHAPDAVLVSPTATAGDLQSDSGNPLLLSLGDAALAAALLCLLRQRSVRHLVPVAADTTYGRSVVEELRRAALFDGAATAVTEPVWYRPADAAAASGRGAVIRAAADAVSALAAPPAAVGLLFVSGAEMRHFLEEGGWDSRLSAAQWFGTDSVALRDDILASPAARAAAVRVKLTALIYSGADAASAAEQWAVLRRLTTGAQQPAPSVLRAYDGAALLAELGHLLLGHGNTTGALAALRASVRAGVTGAAAVRDGSRRAGGRFAVTRVVARADPERELLAAPDAGPALWAVTGQVRIEADPQQGAYLGRMVLSSAGAGLHLVRRSDVRALYAALGGCGGDGLQLTATAPAGAAELSAARRAAELPERLLVSAARPARLELHCAASESGLLHLSLRCPAVQLPGADTVFCLAQYYRLVGANATRASASAVRWRHERRLVGCGAAPAECLDRPCREQRSCVTALTDELGTWLKE</sequence>
<dbReference type="AlphaFoldDB" id="A0A6A4W4V6"/>
<keyword evidence="1" id="KW-0812">Transmembrane</keyword>
<dbReference type="Proteomes" id="UP000440578">
    <property type="component" value="Unassembled WGS sequence"/>
</dbReference>
<accession>A0A6A4W4V6</accession>
<proteinExistence type="predicted"/>
<evidence type="ECO:0000313" key="2">
    <source>
        <dbReference type="EMBL" id="KAF0298780.1"/>
    </source>
</evidence>
<keyword evidence="1" id="KW-0472">Membrane</keyword>
<evidence type="ECO:0000256" key="1">
    <source>
        <dbReference type="SAM" id="Phobius"/>
    </source>
</evidence>
<keyword evidence="1" id="KW-1133">Transmembrane helix</keyword>
<evidence type="ECO:0008006" key="4">
    <source>
        <dbReference type="Google" id="ProtNLM"/>
    </source>
</evidence>
<evidence type="ECO:0000313" key="3">
    <source>
        <dbReference type="Proteomes" id="UP000440578"/>
    </source>
</evidence>
<dbReference type="InterPro" id="IPR051010">
    <property type="entry name" value="BCAA_transport"/>
</dbReference>
<protein>
    <recommendedName>
        <fullName evidence="4">Receptor ligand binding region domain-containing protein</fullName>
    </recommendedName>
</protein>
<dbReference type="InterPro" id="IPR028082">
    <property type="entry name" value="Peripla_BP_I"/>
</dbReference>
<organism evidence="2 3">
    <name type="scientific">Amphibalanus amphitrite</name>
    <name type="common">Striped barnacle</name>
    <name type="synonym">Balanus amphitrite</name>
    <dbReference type="NCBI Taxonomy" id="1232801"/>
    <lineage>
        <taxon>Eukaryota</taxon>
        <taxon>Metazoa</taxon>
        <taxon>Ecdysozoa</taxon>
        <taxon>Arthropoda</taxon>
        <taxon>Crustacea</taxon>
        <taxon>Multicrustacea</taxon>
        <taxon>Cirripedia</taxon>
        <taxon>Thoracica</taxon>
        <taxon>Thoracicalcarea</taxon>
        <taxon>Balanomorpha</taxon>
        <taxon>Balanoidea</taxon>
        <taxon>Balanidae</taxon>
        <taxon>Amphibalaninae</taxon>
        <taxon>Amphibalanus</taxon>
    </lineage>
</organism>
<dbReference type="EMBL" id="VIIS01001411">
    <property type="protein sequence ID" value="KAF0298780.1"/>
    <property type="molecule type" value="Genomic_DNA"/>
</dbReference>
<keyword evidence="3" id="KW-1185">Reference proteome</keyword>
<reference evidence="2 3" key="1">
    <citation type="submission" date="2019-07" db="EMBL/GenBank/DDBJ databases">
        <title>Draft genome assembly of a fouling barnacle, Amphibalanus amphitrite (Darwin, 1854): The first reference genome for Thecostraca.</title>
        <authorList>
            <person name="Kim W."/>
        </authorList>
    </citation>
    <scope>NUCLEOTIDE SEQUENCE [LARGE SCALE GENOMIC DNA]</scope>
    <source>
        <strain evidence="2">SNU_AA5</strain>
        <tissue evidence="2">Soma without cirri and trophi</tissue>
    </source>
</reference>
<dbReference type="Gene3D" id="3.40.50.2300">
    <property type="match status" value="2"/>
</dbReference>
<feature type="transmembrane region" description="Helical" evidence="1">
    <location>
        <begin position="16"/>
        <end position="40"/>
    </location>
</feature>
<dbReference type="PANTHER" id="PTHR30483">
    <property type="entry name" value="LEUCINE-SPECIFIC-BINDING PROTEIN"/>
    <property type="match status" value="1"/>
</dbReference>
<comment type="caution">
    <text evidence="2">The sequence shown here is derived from an EMBL/GenBank/DDBJ whole genome shotgun (WGS) entry which is preliminary data.</text>
</comment>
<dbReference type="PANTHER" id="PTHR30483:SF6">
    <property type="entry name" value="PERIPLASMIC BINDING PROTEIN OF ABC TRANSPORTER FOR NATURAL AMINO ACIDS"/>
    <property type="match status" value="1"/>
</dbReference>